<evidence type="ECO:0000256" key="9">
    <source>
        <dbReference type="ARBA" id="ARBA00023014"/>
    </source>
</evidence>
<comment type="cofactor">
    <cofactor evidence="1">
        <name>Mo-bis(molybdopterin guanine dinucleotide)</name>
        <dbReference type="ChEBI" id="CHEBI:60539"/>
    </cofactor>
</comment>
<dbReference type="SUPFAM" id="SSF50692">
    <property type="entry name" value="ADC-like"/>
    <property type="match status" value="1"/>
</dbReference>
<evidence type="ECO:0000256" key="2">
    <source>
        <dbReference type="ARBA" id="ARBA00001966"/>
    </source>
</evidence>
<sequence>MTEASIADPYPHPSGGWGSVKEVGTALLKEHVLFKGGGVLLHQNKTEGYACVSCAWAKPANPHPFEFCESGAKATAWEITNKRIDADFFLKHSVAELRTWSDHHLEAAGRLTVPLRWDAASDCYLEVTWQSAFDEIGAELRAQHGQDPAGVVFYSSGRASLETSYMYQLAARMYGNNNLPDSSNMCHESTSVALPPAIGVPIGTVVLDDFEQTDCILFFGQNVGTNSPRMLHQLQAARKRGVPVITFNPLRETGLLHFANPQSPAEMLSPAETQITTQYLQLKAGGDSAALMGLCKALIEADDAQLAAGGPRVLDSDFIVEHTSGLDGFADAARATGWAAIEAESGLTRTALVEAAATYANADKVIGIFGMGMTQHRNGVQNVQMLSNLLLLRGNIGKPGAGICPVRGHSNVQGQRTVGITEKPELAPLDKLKEQYRFEPPREKGLNTVTACRGILDGSVRAFIGLGGNFVRAAPDTDRLEPAWEKLRLSVQISTKLNRNHLVHGAVSYILPCLGRIEIDRQAGGEQSVSVEDSTGCMHGSRGRVEPAADSLLSEPAIVAALAKAMLAPEQAALAPWDAWVADYAKVRDAIAVTYPEIFHDFNARMWTPGGFRRPVPAARREWKTPNGRANFITPPTLVADPDQAPVGGEVLRLFTLRSDSQFNTTIYNEDDRFRGIYGGRRVLLVNPADITRLGFAEGDEVDVRGVSGDGDGVTRRVSGLRLVAYDVPRGCIGGYYPECNPLLPLEHHAVGSMVPAAKSISVVLEQRNKEM</sequence>
<evidence type="ECO:0000256" key="8">
    <source>
        <dbReference type="ARBA" id="ARBA00023004"/>
    </source>
</evidence>
<evidence type="ECO:0000256" key="6">
    <source>
        <dbReference type="ARBA" id="ARBA00022723"/>
    </source>
</evidence>
<gene>
    <name evidence="11" type="ORF">GW587_18525</name>
</gene>
<comment type="similarity">
    <text evidence="3">Belongs to the prokaryotic molybdopterin-containing oxidoreductase family.</text>
</comment>
<evidence type="ECO:0000256" key="7">
    <source>
        <dbReference type="ARBA" id="ARBA00023002"/>
    </source>
</evidence>
<dbReference type="Proteomes" id="UP000666369">
    <property type="component" value="Unassembled WGS sequence"/>
</dbReference>
<reference evidence="12" key="2">
    <citation type="submission" date="2023-07" db="EMBL/GenBank/DDBJ databases">
        <title>Duganella aceri sp. nov., isolated from tree sap.</title>
        <authorList>
            <person name="Kim I.S."/>
        </authorList>
    </citation>
    <scope>NUCLEOTIDE SEQUENCE [LARGE SCALE GENOMIC DNA]</scope>
    <source>
        <strain evidence="12">SAP-35</strain>
    </source>
</reference>
<reference evidence="11 12" key="1">
    <citation type="submission" date="2020-01" db="EMBL/GenBank/DDBJ databases">
        <authorList>
            <person name="Lee S.D."/>
        </authorList>
    </citation>
    <scope>NUCLEOTIDE SEQUENCE [LARGE SCALE GENOMIC DNA]</scope>
    <source>
        <strain evidence="11 12">SAP-35</strain>
    </source>
</reference>
<proteinExistence type="inferred from homology"/>
<dbReference type="Pfam" id="PF00384">
    <property type="entry name" value="Molybdopterin"/>
    <property type="match status" value="1"/>
</dbReference>
<keyword evidence="6" id="KW-0479">Metal-binding</keyword>
<dbReference type="CDD" id="cd02767">
    <property type="entry name" value="MopB_ydeP"/>
    <property type="match status" value="1"/>
</dbReference>
<evidence type="ECO:0000313" key="12">
    <source>
        <dbReference type="Proteomes" id="UP000666369"/>
    </source>
</evidence>
<organism evidence="11 12">
    <name type="scientific">Duganella aceris</name>
    <dbReference type="NCBI Taxonomy" id="2703883"/>
    <lineage>
        <taxon>Bacteria</taxon>
        <taxon>Pseudomonadati</taxon>
        <taxon>Pseudomonadota</taxon>
        <taxon>Betaproteobacteria</taxon>
        <taxon>Burkholderiales</taxon>
        <taxon>Oxalobacteraceae</taxon>
        <taxon>Telluria group</taxon>
        <taxon>Duganella</taxon>
    </lineage>
</organism>
<keyword evidence="12" id="KW-1185">Reference proteome</keyword>
<keyword evidence="8" id="KW-0408">Iron</keyword>
<dbReference type="InterPro" id="IPR037951">
    <property type="entry name" value="MopB_CT_YdeP"/>
</dbReference>
<keyword evidence="4" id="KW-0004">4Fe-4S</keyword>
<protein>
    <submittedName>
        <fullName evidence="11">FdhF/YdeP family oxidoreductase</fullName>
    </submittedName>
</protein>
<evidence type="ECO:0000256" key="4">
    <source>
        <dbReference type="ARBA" id="ARBA00022485"/>
    </source>
</evidence>
<evidence type="ECO:0000256" key="5">
    <source>
        <dbReference type="ARBA" id="ARBA00022505"/>
    </source>
</evidence>
<dbReference type="InterPro" id="IPR006656">
    <property type="entry name" value="Mopterin_OxRdtase"/>
</dbReference>
<evidence type="ECO:0000256" key="1">
    <source>
        <dbReference type="ARBA" id="ARBA00001942"/>
    </source>
</evidence>
<dbReference type="PANTHER" id="PTHR43105">
    <property type="entry name" value="RESPIRATORY NITRATE REDUCTASE"/>
    <property type="match status" value="1"/>
</dbReference>
<accession>A0ABX0FNP7</accession>
<dbReference type="Gene3D" id="3.40.228.10">
    <property type="entry name" value="Dimethylsulfoxide Reductase, domain 2"/>
    <property type="match status" value="1"/>
</dbReference>
<dbReference type="InterPro" id="IPR041953">
    <property type="entry name" value="YdeP_MopB"/>
</dbReference>
<keyword evidence="9" id="KW-0411">Iron-sulfur</keyword>
<evidence type="ECO:0000256" key="3">
    <source>
        <dbReference type="ARBA" id="ARBA00010312"/>
    </source>
</evidence>
<dbReference type="PANTHER" id="PTHR43105:SF4">
    <property type="entry name" value="PROTEIN YDEP"/>
    <property type="match status" value="1"/>
</dbReference>
<keyword evidence="7" id="KW-0560">Oxidoreductase</keyword>
<comment type="caution">
    <text evidence="11">The sequence shown here is derived from an EMBL/GenBank/DDBJ whole genome shotgun (WGS) entry which is preliminary data.</text>
</comment>
<evidence type="ECO:0000259" key="10">
    <source>
        <dbReference type="Pfam" id="PF00384"/>
    </source>
</evidence>
<feature type="domain" description="Molybdopterin oxidoreductase" evidence="10">
    <location>
        <begin position="121"/>
        <end position="489"/>
    </location>
</feature>
<comment type="cofactor">
    <cofactor evidence="2">
        <name>[4Fe-4S] cluster</name>
        <dbReference type="ChEBI" id="CHEBI:49883"/>
    </cofactor>
</comment>
<dbReference type="SUPFAM" id="SSF53706">
    <property type="entry name" value="Formate dehydrogenase/DMSO reductase, domains 1-3"/>
    <property type="match status" value="1"/>
</dbReference>
<dbReference type="EMBL" id="JAADJT010000008">
    <property type="protein sequence ID" value="NGZ86241.1"/>
    <property type="molecule type" value="Genomic_DNA"/>
</dbReference>
<keyword evidence="5" id="KW-0500">Molybdenum</keyword>
<dbReference type="InterPro" id="IPR009010">
    <property type="entry name" value="Asp_de-COase-like_dom_sf"/>
</dbReference>
<dbReference type="InterPro" id="IPR050123">
    <property type="entry name" value="Prok_molybdopt-oxidoreductase"/>
</dbReference>
<dbReference type="InterPro" id="IPR010046">
    <property type="entry name" value="Mopterin_OxRdtse_a_bac"/>
</dbReference>
<dbReference type="RefSeq" id="WP_166105934.1">
    <property type="nucleotide sequence ID" value="NZ_JAADJT010000008.1"/>
</dbReference>
<dbReference type="CDD" id="cd02787">
    <property type="entry name" value="MopB_CT_ydeP"/>
    <property type="match status" value="1"/>
</dbReference>
<name>A0ABX0FNP7_9BURK</name>
<evidence type="ECO:0000313" key="11">
    <source>
        <dbReference type="EMBL" id="NGZ86241.1"/>
    </source>
</evidence>
<dbReference type="NCBIfam" id="TIGR01701">
    <property type="entry name" value="Fdhalpha-like"/>
    <property type="match status" value="1"/>
</dbReference>
<dbReference type="PIRSF" id="PIRSF000144">
    <property type="entry name" value="CbbBc"/>
    <property type="match status" value="1"/>
</dbReference>
<dbReference type="Gene3D" id="3.40.50.740">
    <property type="match status" value="1"/>
</dbReference>